<evidence type="ECO:0000256" key="5">
    <source>
        <dbReference type="ARBA" id="ARBA00022801"/>
    </source>
</evidence>
<dbReference type="PANTHER" id="PTHR12992">
    <property type="entry name" value="NUDIX HYDROLASE"/>
    <property type="match status" value="1"/>
</dbReference>
<organism evidence="9 10">
    <name type="scientific">Cetraspora pellucida</name>
    <dbReference type="NCBI Taxonomy" id="1433469"/>
    <lineage>
        <taxon>Eukaryota</taxon>
        <taxon>Fungi</taxon>
        <taxon>Fungi incertae sedis</taxon>
        <taxon>Mucoromycota</taxon>
        <taxon>Glomeromycotina</taxon>
        <taxon>Glomeromycetes</taxon>
        <taxon>Diversisporales</taxon>
        <taxon>Gigasporaceae</taxon>
        <taxon>Cetraspora</taxon>
    </lineage>
</organism>
<dbReference type="InterPro" id="IPR000059">
    <property type="entry name" value="NUDIX_hydrolase_NudL_CS"/>
</dbReference>
<keyword evidence="6" id="KW-0460">Magnesium</keyword>
<dbReference type="SUPFAM" id="SSF55811">
    <property type="entry name" value="Nudix"/>
    <property type="match status" value="1"/>
</dbReference>
<dbReference type="Pfam" id="PF00293">
    <property type="entry name" value="NUDIX"/>
    <property type="match status" value="1"/>
</dbReference>
<name>A0A9N9FPQ7_9GLOM</name>
<comment type="cofactor">
    <cofactor evidence="2">
        <name>Mg(2+)</name>
        <dbReference type="ChEBI" id="CHEBI:18420"/>
    </cofactor>
</comment>
<feature type="domain" description="Nudix hydrolase" evidence="8">
    <location>
        <begin position="93"/>
        <end position="233"/>
    </location>
</feature>
<evidence type="ECO:0000256" key="6">
    <source>
        <dbReference type="ARBA" id="ARBA00022842"/>
    </source>
</evidence>
<dbReference type="GO" id="GO:0009132">
    <property type="term" value="P:nucleoside diphosphate metabolic process"/>
    <property type="evidence" value="ECO:0007669"/>
    <property type="project" value="InterPro"/>
</dbReference>
<comment type="cofactor">
    <cofactor evidence="1">
        <name>Mn(2+)</name>
        <dbReference type="ChEBI" id="CHEBI:29035"/>
    </cofactor>
</comment>
<evidence type="ECO:0000256" key="7">
    <source>
        <dbReference type="ARBA" id="ARBA00023211"/>
    </source>
</evidence>
<proteinExistence type="inferred from homology"/>
<dbReference type="PROSITE" id="PS51462">
    <property type="entry name" value="NUDIX"/>
    <property type="match status" value="1"/>
</dbReference>
<comment type="similarity">
    <text evidence="3">Belongs to the Nudix hydrolase family. PCD1 subfamily.</text>
</comment>
<dbReference type="EMBL" id="CAJVQA010002456">
    <property type="protein sequence ID" value="CAG8547886.1"/>
    <property type="molecule type" value="Genomic_DNA"/>
</dbReference>
<comment type="caution">
    <text evidence="9">The sequence shown here is derived from an EMBL/GenBank/DDBJ whole genome shotgun (WGS) entry which is preliminary data.</text>
</comment>
<dbReference type="InterPro" id="IPR015797">
    <property type="entry name" value="NUDIX_hydrolase-like_dom_sf"/>
</dbReference>
<dbReference type="Proteomes" id="UP000789759">
    <property type="component" value="Unassembled WGS sequence"/>
</dbReference>
<dbReference type="InterPro" id="IPR045121">
    <property type="entry name" value="CoAse"/>
</dbReference>
<evidence type="ECO:0000313" key="9">
    <source>
        <dbReference type="EMBL" id="CAG8547886.1"/>
    </source>
</evidence>
<evidence type="ECO:0000313" key="10">
    <source>
        <dbReference type="Proteomes" id="UP000789759"/>
    </source>
</evidence>
<protein>
    <submittedName>
        <fullName evidence="9">13459_t:CDS:1</fullName>
    </submittedName>
</protein>
<dbReference type="AlphaFoldDB" id="A0A9N9FPQ7"/>
<keyword evidence="10" id="KW-1185">Reference proteome</keyword>
<dbReference type="PANTHER" id="PTHR12992:SF11">
    <property type="entry name" value="MITOCHONDRIAL COENZYME A DIPHOSPHATASE NUDT8"/>
    <property type="match status" value="1"/>
</dbReference>
<dbReference type="InterPro" id="IPR000086">
    <property type="entry name" value="NUDIX_hydrolase_dom"/>
</dbReference>
<dbReference type="CDD" id="cd03426">
    <property type="entry name" value="NUDIX_CoAse_Nudt7"/>
    <property type="match status" value="1"/>
</dbReference>
<evidence type="ECO:0000259" key="8">
    <source>
        <dbReference type="PROSITE" id="PS51462"/>
    </source>
</evidence>
<dbReference type="GO" id="GO:0010945">
    <property type="term" value="F:coenzyme A diphosphatase activity"/>
    <property type="evidence" value="ECO:0007669"/>
    <property type="project" value="InterPro"/>
</dbReference>
<evidence type="ECO:0000256" key="3">
    <source>
        <dbReference type="ARBA" id="ARBA00006506"/>
    </source>
</evidence>
<accession>A0A9N9FPQ7</accession>
<gene>
    <name evidence="9" type="ORF">CPELLU_LOCUS4607</name>
</gene>
<sequence length="273" mass="30876">MLKSSLNSIKHFNSMLNFKNASTNTNISVSKLSRAQYGSRFFNTSIKTAVCSTVSSIKPIPDFDEKTIELIRTRLRNSVGKSHVKFKYDTSKAVKDAAVLMPFCVVQGEPSVLFTLRSNKLKSHNGEVSFPGGKKESEDPSLVFTALRETTEEIGIRPEDIDILGQSTPLPNKDRTLKIYPFIGLIKIPFENVKSEINYNEEEVQKVFTVTIEELLNSEKKQWKRLGNTDFMYPVFKASSESELEIWGLTAFILDTILRKLTTPPLTTDMKHL</sequence>
<keyword evidence="5" id="KW-0378">Hydrolase</keyword>
<evidence type="ECO:0000256" key="2">
    <source>
        <dbReference type="ARBA" id="ARBA00001946"/>
    </source>
</evidence>
<evidence type="ECO:0000256" key="4">
    <source>
        <dbReference type="ARBA" id="ARBA00022723"/>
    </source>
</evidence>
<dbReference type="GO" id="GO:0030145">
    <property type="term" value="F:manganese ion binding"/>
    <property type="evidence" value="ECO:0007669"/>
    <property type="project" value="InterPro"/>
</dbReference>
<dbReference type="Gene3D" id="3.90.79.10">
    <property type="entry name" value="Nucleoside Triphosphate Pyrophosphohydrolase"/>
    <property type="match status" value="1"/>
</dbReference>
<keyword evidence="4" id="KW-0479">Metal-binding</keyword>
<keyword evidence="7" id="KW-0464">Manganese</keyword>
<reference evidence="9" key="1">
    <citation type="submission" date="2021-06" db="EMBL/GenBank/DDBJ databases">
        <authorList>
            <person name="Kallberg Y."/>
            <person name="Tangrot J."/>
            <person name="Rosling A."/>
        </authorList>
    </citation>
    <scope>NUCLEOTIDE SEQUENCE</scope>
    <source>
        <strain evidence="9">FL966</strain>
    </source>
</reference>
<dbReference type="GO" id="GO:0000287">
    <property type="term" value="F:magnesium ion binding"/>
    <property type="evidence" value="ECO:0007669"/>
    <property type="project" value="InterPro"/>
</dbReference>
<dbReference type="OrthoDB" id="206213at2759"/>
<dbReference type="PROSITE" id="PS01293">
    <property type="entry name" value="NUDIX_COA"/>
    <property type="match status" value="1"/>
</dbReference>
<evidence type="ECO:0000256" key="1">
    <source>
        <dbReference type="ARBA" id="ARBA00001936"/>
    </source>
</evidence>